<reference evidence="2 3" key="1">
    <citation type="submission" date="2019-02" db="EMBL/GenBank/DDBJ databases">
        <title>Genome of a new Bacteroidetes strain.</title>
        <authorList>
            <person name="Pitt A."/>
        </authorList>
    </citation>
    <scope>NUCLEOTIDE SEQUENCE [LARGE SCALE GENOMIC DNA]</scope>
    <source>
        <strain evidence="2 3">103A-SOEBACH</strain>
    </source>
</reference>
<organism evidence="2 3">
    <name type="scientific">Aquirufa antheringensis</name>
    <dbReference type="NCBI Taxonomy" id="2516559"/>
    <lineage>
        <taxon>Bacteria</taxon>
        <taxon>Pseudomonadati</taxon>
        <taxon>Bacteroidota</taxon>
        <taxon>Cytophagia</taxon>
        <taxon>Cytophagales</taxon>
        <taxon>Flectobacillaceae</taxon>
        <taxon>Aquirufa</taxon>
    </lineage>
</organism>
<dbReference type="OrthoDB" id="665552at2"/>
<protein>
    <recommendedName>
        <fullName evidence="4">Lipoprotein</fullName>
    </recommendedName>
</protein>
<comment type="caution">
    <text evidence="2">The sequence shown here is derived from an EMBL/GenBank/DDBJ whole genome shotgun (WGS) entry which is preliminary data.</text>
</comment>
<feature type="signal peptide" evidence="1">
    <location>
        <begin position="1"/>
        <end position="21"/>
    </location>
</feature>
<dbReference type="PROSITE" id="PS51257">
    <property type="entry name" value="PROKAR_LIPOPROTEIN"/>
    <property type="match status" value="1"/>
</dbReference>
<gene>
    <name evidence="2" type="ORF">EWU20_02950</name>
</gene>
<proteinExistence type="predicted"/>
<keyword evidence="1" id="KW-0732">Signal</keyword>
<feature type="chain" id="PRO_5020537655" description="Lipoprotein" evidence="1">
    <location>
        <begin position="22"/>
        <end position="190"/>
    </location>
</feature>
<dbReference type="EMBL" id="SEWY01000001">
    <property type="protein sequence ID" value="TBH75559.1"/>
    <property type="molecule type" value="Genomic_DNA"/>
</dbReference>
<keyword evidence="3" id="KW-1185">Reference proteome</keyword>
<dbReference type="Proteomes" id="UP000293583">
    <property type="component" value="Unassembled WGS sequence"/>
</dbReference>
<accession>A0A4Q9BGY6</accession>
<sequence length="190" mass="21147">MKKLAILVFATVLFSSCSEKAFLTGSILATVKESNIPLNKIQFYNDNGLILEREMSSTDANVKAGALVFKNGKSINRVSLEKQTPGALLKEEGDKLFVSFDNPAKESNSLIFAPVLGERGEYFYQLVDETGNSTISRLNFEGSKYLVYNEKYEGLTKSVTKTPRVRLMIMKSSLNGLKVNSKRMKGNRVQ</sequence>
<evidence type="ECO:0000256" key="1">
    <source>
        <dbReference type="SAM" id="SignalP"/>
    </source>
</evidence>
<dbReference type="AlphaFoldDB" id="A0A4Q9BGY6"/>
<evidence type="ECO:0000313" key="2">
    <source>
        <dbReference type="EMBL" id="TBH75559.1"/>
    </source>
</evidence>
<evidence type="ECO:0000313" key="3">
    <source>
        <dbReference type="Proteomes" id="UP000293583"/>
    </source>
</evidence>
<name>A0A4Q9BGY6_9BACT</name>
<evidence type="ECO:0008006" key="4">
    <source>
        <dbReference type="Google" id="ProtNLM"/>
    </source>
</evidence>
<dbReference type="RefSeq" id="WP_130922664.1">
    <property type="nucleotide sequence ID" value="NZ_JAANOL010000005.1"/>
</dbReference>